<keyword evidence="8" id="KW-0206">Cytoskeleton</keyword>
<dbReference type="GO" id="GO:0071963">
    <property type="term" value="P:establishment or maintenance of cell polarity regulating cell shape"/>
    <property type="evidence" value="ECO:0007669"/>
    <property type="project" value="TreeGrafter"/>
</dbReference>
<dbReference type="EMBL" id="OV725079">
    <property type="protein sequence ID" value="CAH1395497.1"/>
    <property type="molecule type" value="Genomic_DNA"/>
</dbReference>
<dbReference type="GO" id="GO:0030031">
    <property type="term" value="P:cell projection assembly"/>
    <property type="evidence" value="ECO:0007669"/>
    <property type="project" value="TreeGrafter"/>
</dbReference>
<name>A0A9P0EB34_NEZVI</name>
<dbReference type="PIRSF" id="PIRSF039131">
    <property type="entry name" value="Parvin"/>
    <property type="match status" value="1"/>
</dbReference>
<sequence>MASPRPRSPRPITPRKDDESFWEKIGTLGRKKRIREVQEVQEEGKNAIDSPGSPSNGDFPPEIYSLEENEEMSIIQPDSYKDSKLRALINVLIDWINDELANQRIIVKDLEADLYDGQVLQKLLEKLAGQKLDVPEVTQSEEGQRQKLRVVLGTANVILGKSRWSEDKWSVEKIHSKNLVAMLHLLIALARHFRAPIRLPENLTINIIVAKKQGDGTIKHKTVPEELTSCYDDVGMRCQRDAFDDLFDAPDKLHVVKSSLVTFVNKHLNKLNFEVNELDSQFHDGVYLIVLLGLLEGFYVPLYDYHVTPHDFEQKVHNVSFFFQLMLDIGLPKSKARPEDVVNKDLKSTLRVLYNLFMKYRNLN</sequence>
<evidence type="ECO:0000256" key="2">
    <source>
        <dbReference type="ARBA" id="ARBA00004245"/>
    </source>
</evidence>
<gene>
    <name evidence="11" type="ORF">NEZAVI_LOCUS5764</name>
</gene>
<feature type="region of interest" description="Disordered" evidence="9">
    <location>
        <begin position="39"/>
        <end position="62"/>
    </location>
</feature>
<dbReference type="InterPro" id="IPR001715">
    <property type="entry name" value="CH_dom"/>
</dbReference>
<keyword evidence="4" id="KW-0963">Cytoplasm</keyword>
<dbReference type="FunFam" id="1.10.418.10:FF:000011">
    <property type="entry name" value="Parvin, beta"/>
    <property type="match status" value="1"/>
</dbReference>
<dbReference type="Pfam" id="PF00307">
    <property type="entry name" value="CH"/>
    <property type="match status" value="2"/>
</dbReference>
<keyword evidence="5" id="KW-0677">Repeat</keyword>
<reference evidence="11" key="1">
    <citation type="submission" date="2022-01" db="EMBL/GenBank/DDBJ databases">
        <authorList>
            <person name="King R."/>
        </authorList>
    </citation>
    <scope>NUCLEOTIDE SEQUENCE</scope>
</reference>
<evidence type="ECO:0000256" key="5">
    <source>
        <dbReference type="ARBA" id="ARBA00022737"/>
    </source>
</evidence>
<dbReference type="GO" id="GO:0005925">
    <property type="term" value="C:focal adhesion"/>
    <property type="evidence" value="ECO:0007669"/>
    <property type="project" value="TreeGrafter"/>
</dbReference>
<feature type="domain" description="Calponin-homology (CH)" evidence="10">
    <location>
        <begin position="254"/>
        <end position="361"/>
    </location>
</feature>
<evidence type="ECO:0000313" key="12">
    <source>
        <dbReference type="Proteomes" id="UP001152798"/>
    </source>
</evidence>
<dbReference type="SMART" id="SM00033">
    <property type="entry name" value="CH"/>
    <property type="match status" value="2"/>
</dbReference>
<protein>
    <recommendedName>
        <fullName evidence="10">Calponin-homology (CH) domain-containing protein</fullName>
    </recommendedName>
</protein>
<comment type="subcellular location">
    <subcellularLocation>
        <location evidence="2">Cytoplasm</location>
        <location evidence="2">Cytoskeleton</location>
    </subcellularLocation>
    <subcellularLocation>
        <location evidence="1">Cytoplasm</location>
        <location evidence="1">Myofibril</location>
        <location evidence="1">Sarcomere</location>
    </subcellularLocation>
</comment>
<comment type="similarity">
    <text evidence="3">Belongs to the parvin family.</text>
</comment>
<keyword evidence="7" id="KW-0009">Actin-binding</keyword>
<evidence type="ECO:0000256" key="7">
    <source>
        <dbReference type="ARBA" id="ARBA00023203"/>
    </source>
</evidence>
<accession>A0A9P0EB34</accession>
<proteinExistence type="inferred from homology"/>
<evidence type="ECO:0000256" key="9">
    <source>
        <dbReference type="SAM" id="MobiDB-lite"/>
    </source>
</evidence>
<dbReference type="GO" id="GO:0030036">
    <property type="term" value="P:actin cytoskeleton organization"/>
    <property type="evidence" value="ECO:0007669"/>
    <property type="project" value="InterPro"/>
</dbReference>
<dbReference type="OrthoDB" id="2099265at2759"/>
<dbReference type="FunFam" id="1.10.418.10:FF:000015">
    <property type="entry name" value="Parvin beta"/>
    <property type="match status" value="1"/>
</dbReference>
<dbReference type="InterPro" id="IPR028433">
    <property type="entry name" value="Parvin"/>
</dbReference>
<dbReference type="Proteomes" id="UP001152798">
    <property type="component" value="Chromosome 3"/>
</dbReference>
<dbReference type="CDD" id="cd21306">
    <property type="entry name" value="CH_PARVA_B_rpt2"/>
    <property type="match status" value="1"/>
</dbReference>
<evidence type="ECO:0000259" key="10">
    <source>
        <dbReference type="PROSITE" id="PS50021"/>
    </source>
</evidence>
<evidence type="ECO:0000256" key="8">
    <source>
        <dbReference type="ARBA" id="ARBA00023212"/>
    </source>
</evidence>
<dbReference type="SUPFAM" id="SSF47576">
    <property type="entry name" value="Calponin-homology domain, CH-domain"/>
    <property type="match status" value="1"/>
</dbReference>
<keyword evidence="12" id="KW-1185">Reference proteome</keyword>
<dbReference type="AlphaFoldDB" id="A0A9P0EB34"/>
<evidence type="ECO:0000313" key="11">
    <source>
        <dbReference type="EMBL" id="CAH1395497.1"/>
    </source>
</evidence>
<dbReference type="GO" id="GO:0034446">
    <property type="term" value="P:substrate adhesion-dependent cell spreading"/>
    <property type="evidence" value="ECO:0007669"/>
    <property type="project" value="TreeGrafter"/>
</dbReference>
<evidence type="ECO:0000256" key="6">
    <source>
        <dbReference type="ARBA" id="ARBA00022889"/>
    </source>
</evidence>
<dbReference type="InterPro" id="IPR036872">
    <property type="entry name" value="CH_dom_sf"/>
</dbReference>
<dbReference type="PANTHER" id="PTHR12114">
    <property type="entry name" value="PARVIN"/>
    <property type="match status" value="1"/>
</dbReference>
<feature type="region of interest" description="Disordered" evidence="9">
    <location>
        <begin position="1"/>
        <end position="21"/>
    </location>
</feature>
<evidence type="ECO:0000256" key="1">
    <source>
        <dbReference type="ARBA" id="ARBA00004204"/>
    </source>
</evidence>
<evidence type="ECO:0000256" key="4">
    <source>
        <dbReference type="ARBA" id="ARBA00022490"/>
    </source>
</evidence>
<dbReference type="GO" id="GO:0015629">
    <property type="term" value="C:actin cytoskeleton"/>
    <property type="evidence" value="ECO:0007669"/>
    <property type="project" value="TreeGrafter"/>
</dbReference>
<keyword evidence="6" id="KW-0130">Cell adhesion</keyword>
<feature type="domain" description="Calponin-homology (CH)" evidence="10">
    <location>
        <begin position="86"/>
        <end position="194"/>
    </location>
</feature>
<dbReference type="GO" id="GO:0003779">
    <property type="term" value="F:actin binding"/>
    <property type="evidence" value="ECO:0007669"/>
    <property type="project" value="UniProtKB-KW"/>
</dbReference>
<dbReference type="PROSITE" id="PS50021">
    <property type="entry name" value="CH"/>
    <property type="match status" value="2"/>
</dbReference>
<organism evidence="11 12">
    <name type="scientific">Nezara viridula</name>
    <name type="common">Southern green stink bug</name>
    <name type="synonym">Cimex viridulus</name>
    <dbReference type="NCBI Taxonomy" id="85310"/>
    <lineage>
        <taxon>Eukaryota</taxon>
        <taxon>Metazoa</taxon>
        <taxon>Ecdysozoa</taxon>
        <taxon>Arthropoda</taxon>
        <taxon>Hexapoda</taxon>
        <taxon>Insecta</taxon>
        <taxon>Pterygota</taxon>
        <taxon>Neoptera</taxon>
        <taxon>Paraneoptera</taxon>
        <taxon>Hemiptera</taxon>
        <taxon>Heteroptera</taxon>
        <taxon>Panheteroptera</taxon>
        <taxon>Pentatomomorpha</taxon>
        <taxon>Pentatomoidea</taxon>
        <taxon>Pentatomidae</taxon>
        <taxon>Pentatominae</taxon>
        <taxon>Nezara</taxon>
    </lineage>
</organism>
<dbReference type="GO" id="GO:0030017">
    <property type="term" value="C:sarcomere"/>
    <property type="evidence" value="ECO:0007669"/>
    <property type="project" value="UniProtKB-SubCell"/>
</dbReference>
<dbReference type="PANTHER" id="PTHR12114:SF4">
    <property type="entry name" value="GH23568P"/>
    <property type="match status" value="1"/>
</dbReference>
<dbReference type="CDD" id="cd21304">
    <property type="entry name" value="CH_PARVA_B_rpt1"/>
    <property type="match status" value="1"/>
</dbReference>
<evidence type="ECO:0000256" key="3">
    <source>
        <dbReference type="ARBA" id="ARBA00005666"/>
    </source>
</evidence>
<dbReference type="Gene3D" id="1.10.418.10">
    <property type="entry name" value="Calponin-like domain"/>
    <property type="match status" value="2"/>
</dbReference>